<dbReference type="AlphaFoldDB" id="Q07SK8"/>
<dbReference type="KEGG" id="rpe:RPE_1124"/>
<evidence type="ECO:0000313" key="1">
    <source>
        <dbReference type="EMBL" id="ABJ05076.1"/>
    </source>
</evidence>
<reference evidence="1" key="1">
    <citation type="submission" date="2006-09" db="EMBL/GenBank/DDBJ databases">
        <title>Complete sequence of Rhodopseudomonas palustris BisA53.</title>
        <authorList>
            <consortium name="US DOE Joint Genome Institute"/>
            <person name="Copeland A."/>
            <person name="Lucas S."/>
            <person name="Lapidus A."/>
            <person name="Barry K."/>
            <person name="Detter J.C."/>
            <person name="Glavina del Rio T."/>
            <person name="Hammon N."/>
            <person name="Israni S."/>
            <person name="Dalin E."/>
            <person name="Tice H."/>
            <person name="Pitluck S."/>
            <person name="Chain P."/>
            <person name="Malfatti S."/>
            <person name="Shin M."/>
            <person name="Vergez L."/>
            <person name="Schmutz J."/>
            <person name="Larimer F."/>
            <person name="Land M."/>
            <person name="Hauser L."/>
            <person name="Pelletier D.A."/>
            <person name="Kyrpides N."/>
            <person name="Kim E."/>
            <person name="Harwood C.S."/>
            <person name="Oda Y."/>
            <person name="Richardson P."/>
        </authorList>
    </citation>
    <scope>NUCLEOTIDE SEQUENCE [LARGE SCALE GENOMIC DNA]</scope>
    <source>
        <strain evidence="1">BisA53</strain>
    </source>
</reference>
<dbReference type="HOGENOM" id="CLU_1831293_0_0_5"/>
<sequence length="123" mass="13631">MMRLLTHSGKASFKARSAQRDLETDKARVRSIANSIKDSIKSAEAEHAGLSVRLQDVLARAAVTFGSGSDEYLGREPLDNHHQDLFSLDIVNAERRIAELATTIGHLRCLNKALVTRFPTFDL</sequence>
<proteinExistence type="predicted"/>
<protein>
    <submittedName>
        <fullName evidence="1">Uncharacterized protein</fullName>
    </submittedName>
</protein>
<dbReference type="eggNOG" id="ENOG502ZDFU">
    <property type="taxonomic scope" value="Bacteria"/>
</dbReference>
<dbReference type="EMBL" id="CP000463">
    <property type="protein sequence ID" value="ABJ05076.1"/>
    <property type="molecule type" value="Genomic_DNA"/>
</dbReference>
<name>Q07SK8_RHOP5</name>
<accession>Q07SK8</accession>
<dbReference type="OrthoDB" id="8139499at2"/>
<gene>
    <name evidence="1" type="ordered locus">RPE_1124</name>
</gene>
<organism evidence="1">
    <name type="scientific">Rhodopseudomonas palustris (strain BisA53)</name>
    <dbReference type="NCBI Taxonomy" id="316055"/>
    <lineage>
        <taxon>Bacteria</taxon>
        <taxon>Pseudomonadati</taxon>
        <taxon>Pseudomonadota</taxon>
        <taxon>Alphaproteobacteria</taxon>
        <taxon>Hyphomicrobiales</taxon>
        <taxon>Nitrobacteraceae</taxon>
        <taxon>Rhodopseudomonas</taxon>
    </lineage>
</organism>